<evidence type="ECO:0000256" key="3">
    <source>
        <dbReference type="ARBA" id="ARBA00022692"/>
    </source>
</evidence>
<feature type="transmembrane region" description="Helical" evidence="6">
    <location>
        <begin position="94"/>
        <end position="115"/>
    </location>
</feature>
<organism evidence="8 9">
    <name type="scientific">Pseudidiomarina insulisalsae</name>
    <dbReference type="NCBI Taxonomy" id="575789"/>
    <lineage>
        <taxon>Bacteria</taxon>
        <taxon>Pseudomonadati</taxon>
        <taxon>Pseudomonadota</taxon>
        <taxon>Gammaproteobacteria</taxon>
        <taxon>Alteromonadales</taxon>
        <taxon>Idiomarinaceae</taxon>
        <taxon>Pseudidiomarina</taxon>
    </lineage>
</organism>
<comment type="subcellular location">
    <subcellularLocation>
        <location evidence="1 6">Cell membrane</location>
        <topology evidence="1 6">Multi-pass membrane protein</topology>
    </subcellularLocation>
</comment>
<keyword evidence="2 6" id="KW-1003">Cell membrane</keyword>
<evidence type="ECO:0000259" key="7">
    <source>
        <dbReference type="Pfam" id="PF09335"/>
    </source>
</evidence>
<sequence length="237" mass="26114">MQKIRLGRTRISPAKLARWQIMGALILISAAIILAITVSTEQWQSLLQNLLKNQGWAASLTLTGVYILAVILMLPLSPFALTAGLFFGFLQGSVIALIAVNVGALISFLITRHWLTSDRFVTVFRSKSMRLLTSGNIRIISLLRLNPLVPFSLHNYLYGAARTELRPYLWGTFLGSAPFTLALVYFGVTGRVIYSAGDSLGPWQYSMIGLGIVLSFALLILTKYAKSASYSPNKESR</sequence>
<evidence type="ECO:0000313" key="9">
    <source>
        <dbReference type="Proteomes" id="UP000288259"/>
    </source>
</evidence>
<dbReference type="AlphaFoldDB" id="A0A432YAG0"/>
<dbReference type="Proteomes" id="UP000288259">
    <property type="component" value="Unassembled WGS sequence"/>
</dbReference>
<dbReference type="Pfam" id="PF09335">
    <property type="entry name" value="VTT_dom"/>
    <property type="match status" value="1"/>
</dbReference>
<evidence type="ECO:0000313" key="8">
    <source>
        <dbReference type="EMBL" id="RUO57927.1"/>
    </source>
</evidence>
<dbReference type="EMBL" id="PIPY01000012">
    <property type="protein sequence ID" value="RUO57927.1"/>
    <property type="molecule type" value="Genomic_DNA"/>
</dbReference>
<dbReference type="PANTHER" id="PTHR12677">
    <property type="entry name" value="GOLGI APPARATUS MEMBRANE PROTEIN TVP38-RELATED"/>
    <property type="match status" value="1"/>
</dbReference>
<dbReference type="PANTHER" id="PTHR12677:SF59">
    <property type="entry name" value="GOLGI APPARATUS MEMBRANE PROTEIN TVP38-RELATED"/>
    <property type="match status" value="1"/>
</dbReference>
<feature type="transmembrane region" description="Helical" evidence="6">
    <location>
        <begin position="168"/>
        <end position="188"/>
    </location>
</feature>
<evidence type="ECO:0000256" key="4">
    <source>
        <dbReference type="ARBA" id="ARBA00022989"/>
    </source>
</evidence>
<keyword evidence="5 6" id="KW-0472">Membrane</keyword>
<dbReference type="InterPro" id="IPR032816">
    <property type="entry name" value="VTT_dom"/>
</dbReference>
<keyword evidence="9" id="KW-1185">Reference proteome</keyword>
<evidence type="ECO:0000256" key="2">
    <source>
        <dbReference type="ARBA" id="ARBA00022475"/>
    </source>
</evidence>
<dbReference type="RefSeq" id="WP_126755317.1">
    <property type="nucleotide sequence ID" value="NZ_PIPY01000012.1"/>
</dbReference>
<dbReference type="OrthoDB" id="9814092at2"/>
<name>A0A432YAG0_9GAMM</name>
<proteinExistence type="inferred from homology"/>
<comment type="caution">
    <text evidence="8">The sequence shown here is derived from an EMBL/GenBank/DDBJ whole genome shotgun (WGS) entry which is preliminary data.</text>
</comment>
<accession>A0A432YAG0</accession>
<feature type="transmembrane region" description="Helical" evidence="6">
    <location>
        <begin position="60"/>
        <end position="87"/>
    </location>
</feature>
<keyword evidence="3 6" id="KW-0812">Transmembrane</keyword>
<keyword evidence="4 6" id="KW-1133">Transmembrane helix</keyword>
<comment type="similarity">
    <text evidence="6">Belongs to the TVP38/TMEM64 family.</text>
</comment>
<feature type="transmembrane region" description="Helical" evidence="6">
    <location>
        <begin position="21"/>
        <end position="40"/>
    </location>
</feature>
<evidence type="ECO:0000256" key="1">
    <source>
        <dbReference type="ARBA" id="ARBA00004651"/>
    </source>
</evidence>
<feature type="transmembrane region" description="Helical" evidence="6">
    <location>
        <begin position="203"/>
        <end position="221"/>
    </location>
</feature>
<gene>
    <name evidence="8" type="ORF">CWI71_10995</name>
</gene>
<dbReference type="GO" id="GO:0005886">
    <property type="term" value="C:plasma membrane"/>
    <property type="evidence" value="ECO:0007669"/>
    <property type="project" value="UniProtKB-SubCell"/>
</dbReference>
<feature type="transmembrane region" description="Helical" evidence="6">
    <location>
        <begin position="135"/>
        <end position="156"/>
    </location>
</feature>
<feature type="domain" description="VTT" evidence="7">
    <location>
        <begin position="74"/>
        <end position="187"/>
    </location>
</feature>
<reference evidence="9" key="1">
    <citation type="journal article" date="2018" name="Front. Microbiol.">
        <title>Genome-Based Analysis Reveals the Taxonomy and Diversity of the Family Idiomarinaceae.</title>
        <authorList>
            <person name="Liu Y."/>
            <person name="Lai Q."/>
            <person name="Shao Z."/>
        </authorList>
    </citation>
    <scope>NUCLEOTIDE SEQUENCE [LARGE SCALE GENOMIC DNA]</scope>
    <source>
        <strain evidence="9">CVS-6</strain>
    </source>
</reference>
<evidence type="ECO:0000256" key="6">
    <source>
        <dbReference type="RuleBase" id="RU366058"/>
    </source>
</evidence>
<dbReference type="InterPro" id="IPR015414">
    <property type="entry name" value="TMEM64"/>
</dbReference>
<evidence type="ECO:0000256" key="5">
    <source>
        <dbReference type="ARBA" id="ARBA00023136"/>
    </source>
</evidence>
<protein>
    <recommendedName>
        <fullName evidence="6">TVP38/TMEM64 family membrane protein</fullName>
    </recommendedName>
</protein>